<dbReference type="AlphaFoldDB" id="A0A162B217"/>
<name>A0A162B217_PSEFL</name>
<dbReference type="RefSeq" id="WP_063340563.1">
    <property type="nucleotide sequence ID" value="NZ_LUKJ01000002.1"/>
</dbReference>
<proteinExistence type="predicted"/>
<comment type="caution">
    <text evidence="1">The sequence shown here is derived from an EMBL/GenBank/DDBJ whole genome shotgun (WGS) entry which is preliminary data.</text>
</comment>
<sequence length="398" mass="45052">MELEQFIFPEVDRAQQWVDICAKSLNITRVDAAIILSHLCGFPSWDHMVQCIGREPPSACDEAIEETRKKSRKTRYIKLLTTGFALDKKSGTALIENLSPSSSKPFKVFSLDVPELKVSREKQDAERGDRQESEDGVAELMRMLDGQMEPSEVKRLLDKITRQEDEYAETIEFGKILSTLAAGDDPESAYLSNFLSSVRLRGDTHPDRWFNILSHLGWNISEETFDEEADLGEPAFIAMDDELGEVPIYLCSAVRSPYDDSDEATCLAMDLCLNDFLTGEYGGTALLIWRGPAYRKIRKKLYCHIGMMVMDEMWVEILINEGCTSPGITYDRNMVLDTINAGHPDLVDEENELFERIVLHLAGFGEPGAPEEGWFVVQSKSDTGWNHRVMMNENLEND</sequence>
<dbReference type="EMBL" id="LUKJ01000002">
    <property type="protein sequence ID" value="KZN20516.1"/>
    <property type="molecule type" value="Genomic_DNA"/>
</dbReference>
<gene>
    <name evidence="1" type="ORF">A1D17_02955</name>
</gene>
<organism evidence="1 2">
    <name type="scientific">Pseudomonas fluorescens</name>
    <dbReference type="NCBI Taxonomy" id="294"/>
    <lineage>
        <taxon>Bacteria</taxon>
        <taxon>Pseudomonadati</taxon>
        <taxon>Pseudomonadota</taxon>
        <taxon>Gammaproteobacteria</taxon>
        <taxon>Pseudomonadales</taxon>
        <taxon>Pseudomonadaceae</taxon>
        <taxon>Pseudomonas</taxon>
    </lineage>
</organism>
<protein>
    <submittedName>
        <fullName evidence="1">Uncharacterized protein</fullName>
    </submittedName>
</protein>
<accession>A0A162B217</accession>
<dbReference type="OrthoDB" id="7033379at2"/>
<reference evidence="2" key="1">
    <citation type="submission" date="2016-03" db="EMBL/GenBank/DDBJ databases">
        <authorList>
            <person name="Ray J."/>
            <person name="Price M."/>
            <person name="Deutschbauer A."/>
        </authorList>
    </citation>
    <scope>NUCLEOTIDE SEQUENCE [LARGE SCALE GENOMIC DNA]</scope>
    <source>
        <strain evidence="2">FW300-N1B4</strain>
    </source>
</reference>
<evidence type="ECO:0000313" key="1">
    <source>
        <dbReference type="EMBL" id="KZN20516.1"/>
    </source>
</evidence>
<evidence type="ECO:0000313" key="2">
    <source>
        <dbReference type="Proteomes" id="UP000076489"/>
    </source>
</evidence>
<dbReference type="Proteomes" id="UP000076489">
    <property type="component" value="Unassembled WGS sequence"/>
</dbReference>
<reference evidence="1 2" key="2">
    <citation type="journal article" date="2018" name="Nature">
        <title>Mutant phenotypes for thousands of bacterial genes of unknown function.</title>
        <authorList>
            <person name="Price M.N."/>
            <person name="Wetmore K.M."/>
            <person name="Waters R.J."/>
            <person name="Callaghan M."/>
            <person name="Ray J."/>
            <person name="Liu H."/>
            <person name="Kuehl J.V."/>
            <person name="Melnyk R.A."/>
            <person name="Lamson J.S."/>
            <person name="Suh Y."/>
            <person name="Carlson H.K."/>
            <person name="Esquivel Z."/>
            <person name="Sadeeshkumar H."/>
            <person name="Chakraborty R."/>
            <person name="Zane G.M."/>
            <person name="Rubin B.E."/>
            <person name="Wall J.D."/>
            <person name="Visel A."/>
            <person name="Bristow J."/>
            <person name="Blow M.J."/>
            <person name="Arkin A.P."/>
            <person name="Deutschbauer A.M."/>
        </authorList>
    </citation>
    <scope>NUCLEOTIDE SEQUENCE [LARGE SCALE GENOMIC DNA]</scope>
    <source>
        <strain evidence="1 2">FW300-N1B4</strain>
    </source>
</reference>